<dbReference type="Pfam" id="PF03455">
    <property type="entry name" value="dDENN"/>
    <property type="match status" value="1"/>
</dbReference>
<evidence type="ECO:0000313" key="3">
    <source>
        <dbReference type="RefSeq" id="XP_006814430.1"/>
    </source>
</evidence>
<dbReference type="PROSITE" id="PS50211">
    <property type="entry name" value="DENN"/>
    <property type="match status" value="1"/>
</dbReference>
<dbReference type="Pfam" id="PF02141">
    <property type="entry name" value="DENN"/>
    <property type="match status" value="1"/>
</dbReference>
<sequence>TLSGCIHAITALLYPFSWQHAYVPVLPIHLLEMCCLPTPYIIGILSVCVPELDNLELDEEKENYQQLSPLHLAKNKEKQILDKYRYNTVQDQMVSEAFMRYFVETVGHYKIYMKIFPNGSVHFQKEAFVKEVPSKSIRKFLEVFMESQMFSVLIHEKEMAKMKSIQGTFDKRVEEYAEVTAIMQPTGLAKLGNRVRAFADNSDTQEVGSNDADSTVLAESRADNHPLVSTNSPAVPLTHVQAIFMLLTVQVITDWVLSLPNRG</sequence>
<evidence type="ECO:0000313" key="2">
    <source>
        <dbReference type="Proteomes" id="UP000694865"/>
    </source>
</evidence>
<dbReference type="PANTHER" id="PTHR15288">
    <property type="entry name" value="DENN DOMAIN-CONTAINING PROTEIN 2"/>
    <property type="match status" value="1"/>
</dbReference>
<dbReference type="Gene3D" id="3.40.50.11500">
    <property type="match status" value="1"/>
</dbReference>
<name>A0ABM0M339_SACKO</name>
<accession>A0ABM0M339</accession>
<dbReference type="InterPro" id="IPR005112">
    <property type="entry name" value="dDENN_dom"/>
</dbReference>
<gene>
    <name evidence="3" type="primary">LOC102806395</name>
</gene>
<reference evidence="3" key="1">
    <citation type="submission" date="2025-08" db="UniProtKB">
        <authorList>
            <consortium name="RefSeq"/>
        </authorList>
    </citation>
    <scope>IDENTIFICATION</scope>
    <source>
        <tissue evidence="3">Testes</tissue>
    </source>
</reference>
<dbReference type="Proteomes" id="UP000694865">
    <property type="component" value="Unplaced"/>
</dbReference>
<dbReference type="InterPro" id="IPR051942">
    <property type="entry name" value="DENN_domain_containing_2"/>
</dbReference>
<dbReference type="InterPro" id="IPR043153">
    <property type="entry name" value="DENN_C"/>
</dbReference>
<dbReference type="InterPro" id="IPR037516">
    <property type="entry name" value="Tripartite_DENN"/>
</dbReference>
<protein>
    <submittedName>
        <fullName evidence="3">Suppression of tumorigenicity 5 protein-like</fullName>
    </submittedName>
</protein>
<feature type="non-terminal residue" evidence="3">
    <location>
        <position position="1"/>
    </location>
</feature>
<dbReference type="InterPro" id="IPR001194">
    <property type="entry name" value="cDENN_dom"/>
</dbReference>
<dbReference type="SMART" id="SM00801">
    <property type="entry name" value="dDENN"/>
    <property type="match status" value="1"/>
</dbReference>
<organism evidence="2 3">
    <name type="scientific">Saccoglossus kowalevskii</name>
    <name type="common">Acorn worm</name>
    <dbReference type="NCBI Taxonomy" id="10224"/>
    <lineage>
        <taxon>Eukaryota</taxon>
        <taxon>Metazoa</taxon>
        <taxon>Hemichordata</taxon>
        <taxon>Enteropneusta</taxon>
        <taxon>Harrimaniidae</taxon>
        <taxon>Saccoglossus</taxon>
    </lineage>
</organism>
<feature type="domain" description="UDENN" evidence="1">
    <location>
        <begin position="1"/>
        <end position="164"/>
    </location>
</feature>
<keyword evidence="2" id="KW-1185">Reference proteome</keyword>
<dbReference type="PANTHER" id="PTHR15288:SF0">
    <property type="entry name" value="UDENN DOMAIN-CONTAINING PROTEIN"/>
    <property type="match status" value="1"/>
</dbReference>
<evidence type="ECO:0000259" key="1">
    <source>
        <dbReference type="PROSITE" id="PS50211"/>
    </source>
</evidence>
<dbReference type="GeneID" id="102806395"/>
<proteinExistence type="predicted"/>
<dbReference type="RefSeq" id="XP_006814430.1">
    <property type="nucleotide sequence ID" value="XM_006814367.1"/>
</dbReference>